<feature type="transmembrane region" description="Helical" evidence="1">
    <location>
        <begin position="102"/>
        <end position="122"/>
    </location>
</feature>
<reference evidence="2" key="2">
    <citation type="submission" date="2025-09" db="UniProtKB">
        <authorList>
            <consortium name="Ensembl"/>
        </authorList>
    </citation>
    <scope>IDENTIFICATION</scope>
</reference>
<keyword evidence="1" id="KW-0472">Membrane</keyword>
<evidence type="ECO:0000256" key="1">
    <source>
        <dbReference type="SAM" id="Phobius"/>
    </source>
</evidence>
<name>A0A3Q3LRU3_9TELE</name>
<dbReference type="STRING" id="205130.ENSMAMP00000016983"/>
<evidence type="ECO:0000313" key="2">
    <source>
        <dbReference type="Ensembl" id="ENSMAMP00000016983.2"/>
    </source>
</evidence>
<proteinExistence type="predicted"/>
<accession>A0A3Q3LRU3</accession>
<reference evidence="2" key="1">
    <citation type="submission" date="2025-08" db="UniProtKB">
        <authorList>
            <consortium name="Ensembl"/>
        </authorList>
    </citation>
    <scope>IDENTIFICATION</scope>
</reference>
<dbReference type="Proteomes" id="UP000261640">
    <property type="component" value="Unplaced"/>
</dbReference>
<evidence type="ECO:0000313" key="3">
    <source>
        <dbReference type="Proteomes" id="UP000261640"/>
    </source>
</evidence>
<keyword evidence="1" id="KW-1133">Transmembrane helix</keyword>
<dbReference type="GeneTree" id="ENSGT00940000175758"/>
<dbReference type="InParanoid" id="A0A3Q3LRU3"/>
<organism evidence="2 3">
    <name type="scientific">Mastacembelus armatus</name>
    <name type="common">zig-zag eel</name>
    <dbReference type="NCBI Taxonomy" id="205130"/>
    <lineage>
        <taxon>Eukaryota</taxon>
        <taxon>Metazoa</taxon>
        <taxon>Chordata</taxon>
        <taxon>Craniata</taxon>
        <taxon>Vertebrata</taxon>
        <taxon>Euteleostomi</taxon>
        <taxon>Actinopterygii</taxon>
        <taxon>Neopterygii</taxon>
        <taxon>Teleostei</taxon>
        <taxon>Neoteleostei</taxon>
        <taxon>Acanthomorphata</taxon>
        <taxon>Anabantaria</taxon>
        <taxon>Synbranchiformes</taxon>
        <taxon>Mastacembelidae</taxon>
        <taxon>Mastacembelus</taxon>
    </lineage>
</organism>
<protein>
    <submittedName>
        <fullName evidence="2">Uncharacterized protein</fullName>
    </submittedName>
</protein>
<feature type="transmembrane region" description="Helical" evidence="1">
    <location>
        <begin position="128"/>
        <end position="148"/>
    </location>
</feature>
<dbReference type="Ensembl" id="ENSMAMT00000017442.2">
    <property type="protein sequence ID" value="ENSMAMP00000016983.2"/>
    <property type="gene ID" value="ENSMAMG00000011499.2"/>
</dbReference>
<keyword evidence="1" id="KW-0812">Transmembrane</keyword>
<dbReference type="AlphaFoldDB" id="A0A3Q3LRU3"/>
<sequence length="165" mass="18004">RCCGGRLWFCCSRRDRHNPNLLGCPHTIGRECLDAVQSRESRGWRIGCPVNLQDNTALTGPPLLKKLEQLKSSNTANSHTGPAASSVASQATIDSCHTCKQVAFTAGCVCVIFLSMAVLLFLVGPLCLFVASVLTLFSLILTWLMCMLKYPPESETSNFNSFTSM</sequence>
<keyword evidence="3" id="KW-1185">Reference proteome</keyword>